<dbReference type="InterPro" id="IPR006426">
    <property type="entry name" value="Asn_synth_AEB"/>
</dbReference>
<dbReference type="Gene3D" id="3.60.20.10">
    <property type="entry name" value="Glutamine Phosphoribosylpyrophosphate, subunit 1, domain 1"/>
    <property type="match status" value="1"/>
</dbReference>
<dbReference type="PANTHER" id="PTHR43284">
    <property type="entry name" value="ASPARAGINE SYNTHETASE (GLUTAMINE-HYDROLYZING)"/>
    <property type="match status" value="1"/>
</dbReference>
<dbReference type="InterPro" id="IPR014729">
    <property type="entry name" value="Rossmann-like_a/b/a_fold"/>
</dbReference>
<dbReference type="Gene3D" id="3.40.50.620">
    <property type="entry name" value="HUPs"/>
    <property type="match status" value="1"/>
</dbReference>
<dbReference type="SUPFAM" id="SSF52402">
    <property type="entry name" value="Adenine nucleotide alpha hydrolases-like"/>
    <property type="match status" value="1"/>
</dbReference>
<evidence type="ECO:0000256" key="3">
    <source>
        <dbReference type="ARBA" id="ARBA00022840"/>
    </source>
</evidence>
<comment type="similarity">
    <text evidence="1">Belongs to the asparagine synthetase family.</text>
</comment>
<feature type="domain" description="Glutamine amidotransferase type-2" evidence="5">
    <location>
        <begin position="2"/>
        <end position="210"/>
    </location>
</feature>
<dbReference type="InterPro" id="IPR001962">
    <property type="entry name" value="Asn_synthase"/>
</dbReference>
<dbReference type="GO" id="GO:0006529">
    <property type="term" value="P:asparagine biosynthetic process"/>
    <property type="evidence" value="ECO:0007669"/>
    <property type="project" value="InterPro"/>
</dbReference>
<dbReference type="PANTHER" id="PTHR43284:SF1">
    <property type="entry name" value="ASPARAGINE SYNTHETASE"/>
    <property type="match status" value="1"/>
</dbReference>
<dbReference type="InterPro" id="IPR017932">
    <property type="entry name" value="GATase_2_dom"/>
</dbReference>
<keyword evidence="4" id="KW-0315">Glutamine amidotransferase</keyword>
<keyword evidence="2" id="KW-0547">Nucleotide-binding</keyword>
<dbReference type="AlphaFoldDB" id="A0A6J6QRY7"/>
<dbReference type="EMBL" id="CAEZYB010000110">
    <property type="protein sequence ID" value="CAB4710124.1"/>
    <property type="molecule type" value="Genomic_DNA"/>
</dbReference>
<dbReference type="Pfam" id="PF13537">
    <property type="entry name" value="GATase_7"/>
    <property type="match status" value="1"/>
</dbReference>
<dbReference type="CDD" id="cd00712">
    <property type="entry name" value="AsnB"/>
    <property type="match status" value="1"/>
</dbReference>
<dbReference type="PROSITE" id="PS51278">
    <property type="entry name" value="GATASE_TYPE_2"/>
    <property type="match status" value="1"/>
</dbReference>
<accession>A0A6J6QRY7</accession>
<name>A0A6J6QRY7_9ZZZZ</name>
<evidence type="ECO:0000256" key="4">
    <source>
        <dbReference type="ARBA" id="ARBA00022962"/>
    </source>
</evidence>
<evidence type="ECO:0000313" key="6">
    <source>
        <dbReference type="EMBL" id="CAB4710124.1"/>
    </source>
</evidence>
<dbReference type="InterPro" id="IPR051786">
    <property type="entry name" value="ASN_synthetase/amidase"/>
</dbReference>
<organism evidence="6">
    <name type="scientific">freshwater metagenome</name>
    <dbReference type="NCBI Taxonomy" id="449393"/>
    <lineage>
        <taxon>unclassified sequences</taxon>
        <taxon>metagenomes</taxon>
        <taxon>ecological metagenomes</taxon>
    </lineage>
</organism>
<dbReference type="GO" id="GO:0005829">
    <property type="term" value="C:cytosol"/>
    <property type="evidence" value="ECO:0007669"/>
    <property type="project" value="TreeGrafter"/>
</dbReference>
<proteinExistence type="inferred from homology"/>
<sequence>MCGIAGGVGNRAPKSDELSRQLDSIHHRGPDETGRFLSDGIALGIRRLAIIDVGTGQQPVSNESQTIHLVFNGEIYNFKSLRDDLSSKGHHFRSNGDSEVLVHLYEEYGIEFIQKLSGMFAIAIWDSRDKSLTVIRDRMGKKPLWYAHQSDGTFIFGSEVKAIKAAGVSTTLRKEAISEVMQFGYVNAPRSAYNEINQLPPASYGIWREGKLGIKKYWSPDFETVNEISYEDALTETKKLIRDAVERRLISERPIGSFLSGGFDSTVVTAYMTQLVPGKVKTFSIGFDDPRYDESAYARAVAKHLGTEHIEEKLTPDPALLLQQLSSTLDQPFADSSIIPTFMLSKFARQEVVVALGGDGGDEVFGGYDRYLAAPVMQQWNSLLKVAAPLSAGLTSAGVINNRKIKRILSQVQSHPTLAARYLSILSLGQAPELKQLIGHDFHSMAASAEFISHFGLAGARDDLSRMIRSDFQWYLPGDLLVKADLATMANSLEVRAPLLDHDVVEWATRLPSEYKIKGRETKHILKDIARSLVPSELIDRPKMGFAIPRADWLRTGLRTMTYDLLTDTTAQGRGWFIPSEVEKILADHKSGQDRDSLIWPMLMLELWARTWLDN</sequence>
<dbReference type="GO" id="GO:0005524">
    <property type="term" value="F:ATP binding"/>
    <property type="evidence" value="ECO:0007669"/>
    <property type="project" value="UniProtKB-KW"/>
</dbReference>
<dbReference type="CDD" id="cd01991">
    <property type="entry name" value="Asn_synthase_B_C"/>
    <property type="match status" value="1"/>
</dbReference>
<evidence type="ECO:0000256" key="2">
    <source>
        <dbReference type="ARBA" id="ARBA00022741"/>
    </source>
</evidence>
<dbReference type="GO" id="GO:0004066">
    <property type="term" value="F:asparagine synthase (glutamine-hydrolyzing) activity"/>
    <property type="evidence" value="ECO:0007669"/>
    <property type="project" value="InterPro"/>
</dbReference>
<dbReference type="PIRSF" id="PIRSF001589">
    <property type="entry name" value="Asn_synthetase_glu-h"/>
    <property type="match status" value="1"/>
</dbReference>
<protein>
    <submittedName>
        <fullName evidence="6">Unannotated protein</fullName>
    </submittedName>
</protein>
<keyword evidence="3" id="KW-0067">ATP-binding</keyword>
<dbReference type="Pfam" id="PF00733">
    <property type="entry name" value="Asn_synthase"/>
    <property type="match status" value="1"/>
</dbReference>
<dbReference type="InterPro" id="IPR033738">
    <property type="entry name" value="AsnB_N"/>
</dbReference>
<dbReference type="NCBIfam" id="TIGR01536">
    <property type="entry name" value="asn_synth_AEB"/>
    <property type="match status" value="1"/>
</dbReference>
<dbReference type="InterPro" id="IPR029055">
    <property type="entry name" value="Ntn_hydrolases_N"/>
</dbReference>
<evidence type="ECO:0000259" key="5">
    <source>
        <dbReference type="PROSITE" id="PS51278"/>
    </source>
</evidence>
<gene>
    <name evidence="6" type="ORF">UFOPK2646_00931</name>
</gene>
<evidence type="ECO:0000256" key="1">
    <source>
        <dbReference type="ARBA" id="ARBA00005752"/>
    </source>
</evidence>
<reference evidence="6" key="1">
    <citation type="submission" date="2020-05" db="EMBL/GenBank/DDBJ databases">
        <authorList>
            <person name="Chiriac C."/>
            <person name="Salcher M."/>
            <person name="Ghai R."/>
            <person name="Kavagutti S V."/>
        </authorList>
    </citation>
    <scope>NUCLEOTIDE SEQUENCE</scope>
</reference>
<dbReference type="SUPFAM" id="SSF56235">
    <property type="entry name" value="N-terminal nucleophile aminohydrolases (Ntn hydrolases)"/>
    <property type="match status" value="1"/>
</dbReference>